<accession>A0ABR2YWQ2</accession>
<feature type="region of interest" description="Disordered" evidence="1">
    <location>
        <begin position="310"/>
        <end position="335"/>
    </location>
</feature>
<reference evidence="2 3" key="1">
    <citation type="journal article" date="2024" name="Nat. Commun.">
        <title>Phylogenomics reveals the evolutionary origins of lichenization in chlorophyte algae.</title>
        <authorList>
            <person name="Puginier C."/>
            <person name="Libourel C."/>
            <person name="Otte J."/>
            <person name="Skaloud P."/>
            <person name="Haon M."/>
            <person name="Grisel S."/>
            <person name="Petersen M."/>
            <person name="Berrin J.G."/>
            <person name="Delaux P.M."/>
            <person name="Dal Grande F."/>
            <person name="Keller J."/>
        </authorList>
    </citation>
    <scope>NUCLEOTIDE SEQUENCE [LARGE SCALE GENOMIC DNA]</scope>
    <source>
        <strain evidence="2 3">SAG 216-7</strain>
    </source>
</reference>
<feature type="compositionally biased region" description="Low complexity" evidence="1">
    <location>
        <begin position="263"/>
        <end position="275"/>
    </location>
</feature>
<evidence type="ECO:0000313" key="2">
    <source>
        <dbReference type="EMBL" id="KAK9916034.1"/>
    </source>
</evidence>
<organism evidence="2 3">
    <name type="scientific">Coccomyxa subellipsoidea</name>
    <dbReference type="NCBI Taxonomy" id="248742"/>
    <lineage>
        <taxon>Eukaryota</taxon>
        <taxon>Viridiplantae</taxon>
        <taxon>Chlorophyta</taxon>
        <taxon>core chlorophytes</taxon>
        <taxon>Trebouxiophyceae</taxon>
        <taxon>Trebouxiophyceae incertae sedis</taxon>
        <taxon>Coccomyxaceae</taxon>
        <taxon>Coccomyxa</taxon>
    </lineage>
</organism>
<protein>
    <submittedName>
        <fullName evidence="2">Uncharacterized protein</fullName>
    </submittedName>
</protein>
<feature type="region of interest" description="Disordered" evidence="1">
    <location>
        <begin position="161"/>
        <end position="275"/>
    </location>
</feature>
<feature type="compositionally biased region" description="Acidic residues" evidence="1">
    <location>
        <begin position="242"/>
        <end position="257"/>
    </location>
</feature>
<proteinExistence type="predicted"/>
<dbReference type="Proteomes" id="UP001491310">
    <property type="component" value="Unassembled WGS sequence"/>
</dbReference>
<feature type="compositionally biased region" description="Acidic residues" evidence="1">
    <location>
        <begin position="161"/>
        <end position="170"/>
    </location>
</feature>
<feature type="compositionally biased region" description="Low complexity" evidence="1">
    <location>
        <begin position="171"/>
        <end position="184"/>
    </location>
</feature>
<dbReference type="EMBL" id="JALJOT010000004">
    <property type="protein sequence ID" value="KAK9916034.1"/>
    <property type="molecule type" value="Genomic_DNA"/>
</dbReference>
<sequence length="335" mass="33997">MRNEPLPLDIFGDVTIHNNTVLNGFASESGNGWKASGGMSAASTFSTDGGAALYKKGDLAWYRQRDGTFVPAKVVSVDVTVDPPSYAVDLGGNIRETEGPRLRPRGPGDTAPPAAHTPAPALPPVQKPAANFGVPGEVSIHACSGSATVLGDDLGEDFGEDFGDFCDAEPDAPAAKPAAGQEGPLSNGASSPLQLNHNSTASSGALPPPPAHFSGAGKSLEGGGGRGVTPASTIDIARDELDFGDGSDEDGFGDFEDAQSGGAPTDAPSAAVAALDRSAPLPMSLFGEDEDLAEATSSLDLAAPWGSFCFGPPEQATPARQPSTLRQLQEESAVT</sequence>
<feature type="compositionally biased region" description="Polar residues" evidence="1">
    <location>
        <begin position="318"/>
        <end position="335"/>
    </location>
</feature>
<gene>
    <name evidence="2" type="ORF">WJX75_007609</name>
</gene>
<name>A0ABR2YWQ2_9CHLO</name>
<evidence type="ECO:0000313" key="3">
    <source>
        <dbReference type="Proteomes" id="UP001491310"/>
    </source>
</evidence>
<keyword evidence="3" id="KW-1185">Reference proteome</keyword>
<evidence type="ECO:0000256" key="1">
    <source>
        <dbReference type="SAM" id="MobiDB-lite"/>
    </source>
</evidence>
<feature type="region of interest" description="Disordered" evidence="1">
    <location>
        <begin position="89"/>
        <end position="130"/>
    </location>
</feature>
<comment type="caution">
    <text evidence="2">The sequence shown here is derived from an EMBL/GenBank/DDBJ whole genome shotgun (WGS) entry which is preliminary data.</text>
</comment>
<feature type="compositionally biased region" description="Polar residues" evidence="1">
    <location>
        <begin position="187"/>
        <end position="203"/>
    </location>
</feature>